<keyword evidence="4" id="KW-0067">ATP-binding</keyword>
<feature type="domain" description="ABC transporter" evidence="8">
    <location>
        <begin position="285"/>
        <end position="515"/>
    </location>
</feature>
<dbReference type="Pfam" id="PF12698">
    <property type="entry name" value="ABC2_membrane_3"/>
    <property type="match status" value="1"/>
</dbReference>
<keyword evidence="6 7" id="KW-0472">Membrane</keyword>
<evidence type="ECO:0000256" key="1">
    <source>
        <dbReference type="ARBA" id="ARBA00004141"/>
    </source>
</evidence>
<proteinExistence type="predicted"/>
<keyword evidence="3" id="KW-0547">Nucleotide-binding</keyword>
<dbReference type="PROSITE" id="PS00211">
    <property type="entry name" value="ABC_TRANSPORTER_1"/>
    <property type="match status" value="1"/>
</dbReference>
<accession>A0A1B7JPM3</accession>
<dbReference type="GO" id="GO:0005524">
    <property type="term" value="F:ATP binding"/>
    <property type="evidence" value="ECO:0007669"/>
    <property type="project" value="UniProtKB-KW"/>
</dbReference>
<dbReference type="PANTHER" id="PTHR43038">
    <property type="entry name" value="ATP-BINDING CASSETTE, SUB-FAMILY H, MEMBER 1"/>
    <property type="match status" value="1"/>
</dbReference>
<evidence type="ECO:0000256" key="5">
    <source>
        <dbReference type="ARBA" id="ARBA00022989"/>
    </source>
</evidence>
<keyword evidence="2 7" id="KW-0812">Transmembrane</keyword>
<dbReference type="InterPro" id="IPR017871">
    <property type="entry name" value="ABC_transporter-like_CS"/>
</dbReference>
<feature type="transmembrane region" description="Helical" evidence="7">
    <location>
        <begin position="775"/>
        <end position="798"/>
    </location>
</feature>
<dbReference type="NCBIfam" id="NF033858">
    <property type="entry name" value="ABC2_perm_RbbA"/>
    <property type="match status" value="1"/>
</dbReference>
<evidence type="ECO:0000313" key="10">
    <source>
        <dbReference type="EMBL" id="OAT49857.1"/>
    </source>
</evidence>
<feature type="transmembrane region" description="Helical" evidence="7">
    <location>
        <begin position="725"/>
        <end position="748"/>
    </location>
</feature>
<dbReference type="InterPro" id="IPR047651">
    <property type="entry name" value="ABC2_perm_RbbA"/>
</dbReference>
<dbReference type="GO" id="GO:0016887">
    <property type="term" value="F:ATP hydrolysis activity"/>
    <property type="evidence" value="ECO:0007669"/>
    <property type="project" value="InterPro"/>
</dbReference>
<dbReference type="EC" id="3.6.1.3" evidence="10"/>
<comment type="caution">
    <text evidence="10">The sequence shown here is derived from an EMBL/GenBank/DDBJ whole genome shotgun (WGS) entry which is preliminary data.</text>
</comment>
<dbReference type="AlphaFoldDB" id="A0A1B7JPM3"/>
<evidence type="ECO:0000256" key="6">
    <source>
        <dbReference type="ARBA" id="ARBA00023136"/>
    </source>
</evidence>
<feature type="transmembrane region" description="Helical" evidence="7">
    <location>
        <begin position="833"/>
        <end position="854"/>
    </location>
</feature>
<feature type="domain" description="ABC transporter" evidence="8">
    <location>
        <begin position="21"/>
        <end position="256"/>
    </location>
</feature>
<evidence type="ECO:0000256" key="4">
    <source>
        <dbReference type="ARBA" id="ARBA00022840"/>
    </source>
</evidence>
<dbReference type="GO" id="GO:0016020">
    <property type="term" value="C:membrane"/>
    <property type="evidence" value="ECO:0007669"/>
    <property type="project" value="UniProtKB-SubCell"/>
</dbReference>
<dbReference type="EMBL" id="LXEU01000067">
    <property type="protein sequence ID" value="OAT49857.1"/>
    <property type="molecule type" value="Genomic_DNA"/>
</dbReference>
<keyword evidence="10" id="KW-0378">Hydrolase</keyword>
<evidence type="ECO:0000259" key="9">
    <source>
        <dbReference type="PROSITE" id="PS51012"/>
    </source>
</evidence>
<dbReference type="PANTHER" id="PTHR43038:SF4">
    <property type="entry name" value="RIBOSOME-ASSOCIATED ATPASE"/>
    <property type="match status" value="1"/>
</dbReference>
<dbReference type="InterPro" id="IPR003439">
    <property type="entry name" value="ABC_transporter-like_ATP-bd"/>
</dbReference>
<dbReference type="CDD" id="cd03230">
    <property type="entry name" value="ABC_DR_subfamily_A"/>
    <property type="match status" value="2"/>
</dbReference>
<evidence type="ECO:0000313" key="11">
    <source>
        <dbReference type="Proteomes" id="UP000078386"/>
    </source>
</evidence>
<sequence length="920" mass="101668">MACHADGEAAAMKRDAHPPVARLEHVGQRFGTTVALNDITLTIPSRCMVGLIGPDGVGKSSLLSLIAGARVIEQGNVMVLGGDMRDARHRRDVCPKIAWMPQGLGKNLYHTLSVYENVDFFARLFGHDKREREARIDELLHSTGLAPFRDRPAGKLSGGMKQKLGLCCALIHDPQLLILDEPTTGVDPLSRAQFWTLIDSIRERQPDMSVLVATAYMEEAERFDWLVAMNDGEVLATGSAEELRTQTANPTLEQAFIALLPEAQRNAHQQVIIPPRDASEEEIAIEARGLTMRFGDFVAVDHVNFRIARDEIFGFLGSNGCGKSTTMKMLTGLLPASEGEAWLFGQPVDPKDIATRRRVGYMSQAFSLYSELSVCQNLELHAKLFHIPDEEIPGRVAEMSQRFMLTEVEDALPAALPLGIRQRLSLAVAVIHRPEMLILDEPTSGVDPVARDMFWQLMVDLARRDKVTIFISTHFMNEAERCDRISLMHAGKVLASDTPQALVEQRGAATLEAAFIAYLQEASDPVPVAEMVDTPRKSENEPPRQAFSLRRLFSYSRREALELRRDPVRSTLALLGTVILMFIMGYGISMDVEDLRFAVLDRDQTVSSQGWTQNIAGSRYFIEQPPLYSYDDLDRRMRNGELAVAIEIPPHFGRDIARGTPVQIGVWVDGAMPNRAETVRGYVQAMHLAWLQEMAGRQPSASRDTSLISIETRYRYNPDVKSLPAIVPAVIPLLLMMIPAMLSALSVVREKELGSIINLYVTPTTRSEFLLGKQVPYIVLGMFNFLLLCALSVFVFGVPHKGSFLTLTLAALLYVTIATGLGLLISTFMKSQIAAIFGTAIITLIPATQFSGMIDPVASLEGPGRWIGQIYPTSHFLTIARGTFSKALGLGDLWGSFIPLLIAVPLVLGLSVWLLKKQEG</sequence>
<dbReference type="PATRIC" id="fig|1354264.4.peg.3449"/>
<protein>
    <submittedName>
        <fullName evidence="10">Permease component of an ABC superfamily multidrug transporter</fullName>
        <ecNumber evidence="10">3.6.1.15</ecNumber>
        <ecNumber evidence="10">3.6.1.3</ecNumber>
    </submittedName>
</protein>
<dbReference type="SUPFAM" id="SSF52540">
    <property type="entry name" value="P-loop containing nucleoside triphosphate hydrolases"/>
    <property type="match status" value="2"/>
</dbReference>
<evidence type="ECO:0000259" key="8">
    <source>
        <dbReference type="PROSITE" id="PS50893"/>
    </source>
</evidence>
<dbReference type="Gene3D" id="3.40.50.300">
    <property type="entry name" value="P-loop containing nucleotide triphosphate hydrolases"/>
    <property type="match status" value="2"/>
</dbReference>
<comment type="subcellular location">
    <subcellularLocation>
        <location evidence="1">Membrane</location>
        <topology evidence="1">Multi-pass membrane protein</topology>
    </subcellularLocation>
</comment>
<organism evidence="10 11">
    <name type="scientific">Kluyvera georgiana ATCC 51603</name>
    <dbReference type="NCBI Taxonomy" id="1354264"/>
    <lineage>
        <taxon>Bacteria</taxon>
        <taxon>Pseudomonadati</taxon>
        <taxon>Pseudomonadota</taxon>
        <taxon>Gammaproteobacteria</taxon>
        <taxon>Enterobacterales</taxon>
        <taxon>Enterobacteriaceae</taxon>
        <taxon>Kluyvera</taxon>
    </lineage>
</organism>
<dbReference type="PROSITE" id="PS51012">
    <property type="entry name" value="ABC_TM2"/>
    <property type="match status" value="1"/>
</dbReference>
<evidence type="ECO:0000256" key="7">
    <source>
        <dbReference type="SAM" id="Phobius"/>
    </source>
</evidence>
<evidence type="ECO:0000256" key="3">
    <source>
        <dbReference type="ARBA" id="ARBA00022741"/>
    </source>
</evidence>
<dbReference type="GO" id="GO:0140359">
    <property type="term" value="F:ABC-type transporter activity"/>
    <property type="evidence" value="ECO:0007669"/>
    <property type="project" value="InterPro"/>
</dbReference>
<name>A0A1B7JPM3_9ENTR</name>
<dbReference type="InterPro" id="IPR047817">
    <property type="entry name" value="ABC2_TM_bact-type"/>
</dbReference>
<dbReference type="InterPro" id="IPR003593">
    <property type="entry name" value="AAA+_ATPase"/>
</dbReference>
<dbReference type="InterPro" id="IPR013525">
    <property type="entry name" value="ABC2_TM"/>
</dbReference>
<keyword evidence="11" id="KW-1185">Reference proteome</keyword>
<reference evidence="10 11" key="1">
    <citation type="submission" date="2016-04" db="EMBL/GenBank/DDBJ databases">
        <title>ATOL: Assembling a taxonomically balanced genome-scale reconstruction of the evolutionary history of the Enterobacteriaceae.</title>
        <authorList>
            <person name="Plunkett G.III."/>
            <person name="Neeno-Eckwall E.C."/>
            <person name="Glasner J.D."/>
            <person name="Perna N.T."/>
        </authorList>
    </citation>
    <scope>NUCLEOTIDE SEQUENCE [LARGE SCALE GENOMIC DNA]</scope>
    <source>
        <strain evidence="10 11">ATCC 51603</strain>
    </source>
</reference>
<dbReference type="InterPro" id="IPR027417">
    <property type="entry name" value="P-loop_NTPase"/>
</dbReference>
<feature type="domain" description="ABC transmembrane type-2" evidence="9">
    <location>
        <begin position="688"/>
        <end position="918"/>
    </location>
</feature>
<dbReference type="EC" id="3.6.1.15" evidence="10"/>
<dbReference type="PROSITE" id="PS50893">
    <property type="entry name" value="ABC_TRANSPORTER_2"/>
    <property type="match status" value="2"/>
</dbReference>
<dbReference type="SMART" id="SM00382">
    <property type="entry name" value="AAA"/>
    <property type="match status" value="2"/>
</dbReference>
<evidence type="ECO:0000256" key="2">
    <source>
        <dbReference type="ARBA" id="ARBA00022692"/>
    </source>
</evidence>
<feature type="transmembrane region" description="Helical" evidence="7">
    <location>
        <begin position="804"/>
        <end position="826"/>
    </location>
</feature>
<keyword evidence="5 7" id="KW-1133">Transmembrane helix</keyword>
<dbReference type="Gene3D" id="3.40.1710.10">
    <property type="entry name" value="abc type-2 transporter like domain"/>
    <property type="match status" value="1"/>
</dbReference>
<dbReference type="Proteomes" id="UP000078386">
    <property type="component" value="Unassembled WGS sequence"/>
</dbReference>
<dbReference type="Pfam" id="PF00005">
    <property type="entry name" value="ABC_tran"/>
    <property type="match status" value="2"/>
</dbReference>
<gene>
    <name evidence="10" type="ORF">M989_03313</name>
</gene>
<feature type="transmembrane region" description="Helical" evidence="7">
    <location>
        <begin position="893"/>
        <end position="915"/>
    </location>
</feature>